<dbReference type="InterPro" id="IPR022929">
    <property type="entry name" value="Put_MntP"/>
</dbReference>
<dbReference type="RefSeq" id="WP_272436837.1">
    <property type="nucleotide sequence ID" value="NZ_JAMQKB010000010.1"/>
</dbReference>
<evidence type="ECO:0000256" key="4">
    <source>
        <dbReference type="ARBA" id="ARBA00022989"/>
    </source>
</evidence>
<keyword evidence="6 8" id="KW-0472">Membrane</keyword>
<reference evidence="9" key="1">
    <citation type="submission" date="2022-06" db="EMBL/GenBank/DDBJ databases">
        <title>Aquibacillus sp. a new bacterium isolated from soil saline samples.</title>
        <authorList>
            <person name="Galisteo C."/>
            <person name="De La Haba R."/>
            <person name="Sanchez-Porro C."/>
            <person name="Ventosa A."/>
        </authorList>
    </citation>
    <scope>NUCLEOTIDE SEQUENCE</scope>
    <source>
        <strain evidence="9">3ASR75-11</strain>
    </source>
</reference>
<dbReference type="InterPro" id="IPR003810">
    <property type="entry name" value="Mntp/YtaF"/>
</dbReference>
<comment type="subcellular location">
    <subcellularLocation>
        <location evidence="8">Cell membrane</location>
        <topology evidence="8">Multi-pass membrane protein</topology>
    </subcellularLocation>
</comment>
<evidence type="ECO:0000256" key="2">
    <source>
        <dbReference type="ARBA" id="ARBA00022475"/>
    </source>
</evidence>
<feature type="transmembrane region" description="Helical" evidence="8">
    <location>
        <begin position="71"/>
        <end position="93"/>
    </location>
</feature>
<dbReference type="Proteomes" id="UP001145050">
    <property type="component" value="Unassembled WGS sequence"/>
</dbReference>
<keyword evidence="10" id="KW-1185">Reference proteome</keyword>
<evidence type="ECO:0000256" key="7">
    <source>
        <dbReference type="ARBA" id="ARBA00023211"/>
    </source>
</evidence>
<gene>
    <name evidence="8" type="primary">mntP</name>
    <name evidence="9" type="ORF">NC797_11025</name>
</gene>
<dbReference type="AlphaFoldDB" id="A0A9X3WS75"/>
<evidence type="ECO:0000256" key="6">
    <source>
        <dbReference type="ARBA" id="ARBA00023136"/>
    </source>
</evidence>
<sequence>MPDAVLGEFISLSFMAIALGADAFSVGLGIGMQWLRLKRIFVIGLTVGLFHVMMPFLGIVIGHYISSQLEGFAIIAGGALLFGIGMQMLLSSFNREEQKWLHPTGTGLVLFALSVSIDSFSVGLSLGMSGTKVFLALLLFGLAATGLTWLGLLIGRKANGLLGVYSEIFGGSILCAFGLKLIFG</sequence>
<dbReference type="GO" id="GO:0005886">
    <property type="term" value="C:plasma membrane"/>
    <property type="evidence" value="ECO:0007669"/>
    <property type="project" value="UniProtKB-SubCell"/>
</dbReference>
<evidence type="ECO:0000256" key="5">
    <source>
        <dbReference type="ARBA" id="ARBA00023065"/>
    </source>
</evidence>
<dbReference type="Pfam" id="PF02659">
    <property type="entry name" value="Mntp"/>
    <property type="match status" value="1"/>
</dbReference>
<feature type="transmembrane region" description="Helical" evidence="8">
    <location>
        <begin position="40"/>
        <end position="65"/>
    </location>
</feature>
<evidence type="ECO:0000256" key="8">
    <source>
        <dbReference type="HAMAP-Rule" id="MF_01521"/>
    </source>
</evidence>
<comment type="function">
    <text evidence="8">Probably functions as a manganese efflux pump.</text>
</comment>
<dbReference type="PANTHER" id="PTHR35529:SF1">
    <property type="entry name" value="MANGANESE EFFLUX PUMP MNTP-RELATED"/>
    <property type="match status" value="1"/>
</dbReference>
<keyword evidence="3 8" id="KW-0812">Transmembrane</keyword>
<proteinExistence type="inferred from homology"/>
<feature type="transmembrane region" description="Helical" evidence="8">
    <location>
        <begin position="133"/>
        <end position="154"/>
    </location>
</feature>
<organism evidence="9 10">
    <name type="scientific">Terrihalobacillus insolitus</name>
    <dbReference type="NCBI Taxonomy" id="2950438"/>
    <lineage>
        <taxon>Bacteria</taxon>
        <taxon>Bacillati</taxon>
        <taxon>Bacillota</taxon>
        <taxon>Bacilli</taxon>
        <taxon>Bacillales</taxon>
        <taxon>Bacillaceae</taxon>
        <taxon>Terrihalobacillus</taxon>
    </lineage>
</organism>
<feature type="transmembrane region" description="Helical" evidence="8">
    <location>
        <begin position="105"/>
        <end position="127"/>
    </location>
</feature>
<dbReference type="EMBL" id="JAMQKB010000010">
    <property type="protein sequence ID" value="MDC3425037.1"/>
    <property type="molecule type" value="Genomic_DNA"/>
</dbReference>
<comment type="similarity">
    <text evidence="8">Belongs to the MntP (TC 9.B.29) family.</text>
</comment>
<dbReference type="GO" id="GO:0005384">
    <property type="term" value="F:manganese ion transmembrane transporter activity"/>
    <property type="evidence" value="ECO:0007669"/>
    <property type="project" value="UniProtKB-UniRule"/>
</dbReference>
<evidence type="ECO:0000313" key="9">
    <source>
        <dbReference type="EMBL" id="MDC3425037.1"/>
    </source>
</evidence>
<feature type="transmembrane region" description="Helical" evidence="8">
    <location>
        <begin position="6"/>
        <end position="28"/>
    </location>
</feature>
<name>A0A9X3WS75_9BACI</name>
<dbReference type="PANTHER" id="PTHR35529">
    <property type="entry name" value="MANGANESE EFFLUX PUMP MNTP-RELATED"/>
    <property type="match status" value="1"/>
</dbReference>
<comment type="caution">
    <text evidence="9">The sequence shown here is derived from an EMBL/GenBank/DDBJ whole genome shotgun (WGS) entry which is preliminary data.</text>
</comment>
<keyword evidence="1 8" id="KW-0813">Transport</keyword>
<accession>A0A9X3WS75</accession>
<keyword evidence="2 8" id="KW-1003">Cell membrane</keyword>
<protein>
    <recommendedName>
        <fullName evidence="8">Putative manganese efflux pump MntP</fullName>
    </recommendedName>
</protein>
<keyword evidence="5 8" id="KW-0406">Ion transport</keyword>
<evidence type="ECO:0000313" key="10">
    <source>
        <dbReference type="Proteomes" id="UP001145050"/>
    </source>
</evidence>
<keyword evidence="7 8" id="KW-0464">Manganese</keyword>
<evidence type="ECO:0000256" key="3">
    <source>
        <dbReference type="ARBA" id="ARBA00022692"/>
    </source>
</evidence>
<keyword evidence="4 8" id="KW-1133">Transmembrane helix</keyword>
<feature type="transmembrane region" description="Helical" evidence="8">
    <location>
        <begin position="161"/>
        <end position="183"/>
    </location>
</feature>
<evidence type="ECO:0000256" key="1">
    <source>
        <dbReference type="ARBA" id="ARBA00022448"/>
    </source>
</evidence>
<dbReference type="HAMAP" id="MF_01521">
    <property type="entry name" value="MntP_pump"/>
    <property type="match status" value="1"/>
</dbReference>